<proteinExistence type="predicted"/>
<gene>
    <name evidence="2" type="ORF">GCM10009119_02180</name>
</gene>
<protein>
    <recommendedName>
        <fullName evidence="1">Iminophenyl-pyruvate dimer synthase domain-containing protein</fullName>
    </recommendedName>
</protein>
<dbReference type="InterPro" id="IPR026820">
    <property type="entry name" value="VioB/RebD_dom"/>
</dbReference>
<dbReference type="Gene3D" id="1.20.1260.10">
    <property type="match status" value="1"/>
</dbReference>
<feature type="domain" description="Iminophenyl-pyruvate dimer synthase" evidence="1">
    <location>
        <begin position="38"/>
        <end position="320"/>
    </location>
</feature>
<comment type="caution">
    <text evidence="2">The sequence shown here is derived from an EMBL/GenBank/DDBJ whole genome shotgun (WGS) entry which is preliminary data.</text>
</comment>
<name>A0ABP3Y6R2_9BACT</name>
<sequence>MTQKIPKKIQLSPKLHQKLQSLDQTAKDELTDLIYDLLKQASTTEHLLAMQYLFSCFTMKKYPEEFEDYLPDSPDPAQQRINQIRLAQVEKIRRWEANILMVSREEMGHLCYDMNLLAILGKDPYLFRPNFPVPAESFPLSKPVNLMPFSQAATEIYRFWEKPDHLPLPDPKWAEDLPAHIKPLYSMPHLDPVPFDPDVAEKEALDFLSDFLEGTADGDQLNKVKRPLQYGSFFNSIEKLYTFIKLYLLLGLKYKILEGKNMERIVDEHYGFNIVLNPLVLGQFEGYVEETIDQIIQEGEGVWGIPPTLGSHFWVFQTILESMAKEEKETGLPFAPALPVIWNPSYVTPPEFHLSTPGTCTQTSVTAPVTNEVAIAAMQLFNQAYQVMIRMLSGFFGHYEIDQTTGIRPPQVNAYFQTAFYPFMTNVIRPLGEMICRLPADEGFVPNGGKVPNRCAGPDFLIPVDQLNEGSIKEMTVPFSELQDYLDAFEKMRISALKLSEACKTRGYHMAFYQQPDARDFDVSFTYLAEHLERISKNFAAYWTGQMVAPVSSRGFQNYSSTFN</sequence>
<dbReference type="InterPro" id="IPR012347">
    <property type="entry name" value="Ferritin-like"/>
</dbReference>
<keyword evidence="3" id="KW-1185">Reference proteome</keyword>
<evidence type="ECO:0000313" key="2">
    <source>
        <dbReference type="EMBL" id="GAA0877250.1"/>
    </source>
</evidence>
<organism evidence="2 3">
    <name type="scientific">Algoriphagus jejuensis</name>
    <dbReference type="NCBI Taxonomy" id="419934"/>
    <lineage>
        <taxon>Bacteria</taxon>
        <taxon>Pseudomonadati</taxon>
        <taxon>Bacteroidota</taxon>
        <taxon>Cytophagia</taxon>
        <taxon>Cytophagales</taxon>
        <taxon>Cyclobacteriaceae</taxon>
        <taxon>Algoriphagus</taxon>
    </lineage>
</organism>
<evidence type="ECO:0000313" key="3">
    <source>
        <dbReference type="Proteomes" id="UP001500469"/>
    </source>
</evidence>
<dbReference type="EMBL" id="BAAAFI010000002">
    <property type="protein sequence ID" value="GAA0877250.1"/>
    <property type="molecule type" value="Genomic_DNA"/>
</dbReference>
<accession>A0ABP3Y6R2</accession>
<reference evidence="3" key="1">
    <citation type="journal article" date="2019" name="Int. J. Syst. Evol. Microbiol.">
        <title>The Global Catalogue of Microorganisms (GCM) 10K type strain sequencing project: providing services to taxonomists for standard genome sequencing and annotation.</title>
        <authorList>
            <consortium name="The Broad Institute Genomics Platform"/>
            <consortium name="The Broad Institute Genome Sequencing Center for Infectious Disease"/>
            <person name="Wu L."/>
            <person name="Ma J."/>
        </authorList>
    </citation>
    <scope>NUCLEOTIDE SEQUENCE [LARGE SCALE GENOMIC DNA]</scope>
    <source>
        <strain evidence="3">JCM 16112</strain>
    </source>
</reference>
<dbReference type="Proteomes" id="UP001500469">
    <property type="component" value="Unassembled WGS sequence"/>
</dbReference>
<evidence type="ECO:0000259" key="1">
    <source>
        <dbReference type="Pfam" id="PF12902"/>
    </source>
</evidence>
<dbReference type="RefSeq" id="WP_343847951.1">
    <property type="nucleotide sequence ID" value="NZ_BAAAFI010000002.1"/>
</dbReference>
<dbReference type="Pfam" id="PF12902">
    <property type="entry name" value="Ferritin-like"/>
    <property type="match status" value="1"/>
</dbReference>